<evidence type="ECO:0000313" key="10">
    <source>
        <dbReference type="Proteomes" id="UP001630127"/>
    </source>
</evidence>
<dbReference type="SUPFAM" id="SSF53659">
    <property type="entry name" value="Isocitrate/Isopropylmalate dehydrogenase-like"/>
    <property type="match status" value="2"/>
</dbReference>
<evidence type="ECO:0000256" key="7">
    <source>
        <dbReference type="ARBA" id="ARBA00023002"/>
    </source>
</evidence>
<evidence type="ECO:0000313" key="9">
    <source>
        <dbReference type="EMBL" id="KAL3527407.1"/>
    </source>
</evidence>
<keyword evidence="6" id="KW-0460">Magnesium</keyword>
<dbReference type="InterPro" id="IPR004790">
    <property type="entry name" value="Isocitrate_DH_NADP"/>
</dbReference>
<dbReference type="AlphaFoldDB" id="A0ABD3A991"/>
<evidence type="ECO:0000256" key="8">
    <source>
        <dbReference type="ARBA" id="ARBA00023211"/>
    </source>
</evidence>
<evidence type="ECO:0000256" key="2">
    <source>
        <dbReference type="ARBA" id="ARBA00001946"/>
    </source>
</evidence>
<protein>
    <submittedName>
        <fullName evidence="9">Uncharacterized protein</fullName>
    </submittedName>
</protein>
<dbReference type="GO" id="GO:0006099">
    <property type="term" value="P:tricarboxylic acid cycle"/>
    <property type="evidence" value="ECO:0007669"/>
    <property type="project" value="UniProtKB-KW"/>
</dbReference>
<dbReference type="GO" id="GO:0016491">
    <property type="term" value="F:oxidoreductase activity"/>
    <property type="evidence" value="ECO:0007669"/>
    <property type="project" value="UniProtKB-KW"/>
</dbReference>
<organism evidence="9 10">
    <name type="scientific">Cinchona calisaya</name>
    <dbReference type="NCBI Taxonomy" id="153742"/>
    <lineage>
        <taxon>Eukaryota</taxon>
        <taxon>Viridiplantae</taxon>
        <taxon>Streptophyta</taxon>
        <taxon>Embryophyta</taxon>
        <taxon>Tracheophyta</taxon>
        <taxon>Spermatophyta</taxon>
        <taxon>Magnoliopsida</taxon>
        <taxon>eudicotyledons</taxon>
        <taxon>Gunneridae</taxon>
        <taxon>Pentapetalae</taxon>
        <taxon>asterids</taxon>
        <taxon>lamiids</taxon>
        <taxon>Gentianales</taxon>
        <taxon>Rubiaceae</taxon>
        <taxon>Cinchonoideae</taxon>
        <taxon>Cinchoneae</taxon>
        <taxon>Cinchona</taxon>
    </lineage>
</organism>
<comment type="caution">
    <text evidence="9">The sequence shown here is derived from an EMBL/GenBank/DDBJ whole genome shotgun (WGS) entry which is preliminary data.</text>
</comment>
<keyword evidence="5" id="KW-0479">Metal-binding</keyword>
<evidence type="ECO:0000256" key="1">
    <source>
        <dbReference type="ARBA" id="ARBA00001936"/>
    </source>
</evidence>
<comment type="cofactor">
    <cofactor evidence="1">
        <name>Mn(2+)</name>
        <dbReference type="ChEBI" id="CHEBI:29035"/>
    </cofactor>
</comment>
<keyword evidence="7" id="KW-0560">Oxidoreductase</keyword>
<keyword evidence="4" id="KW-0816">Tricarboxylic acid cycle</keyword>
<name>A0ABD3A991_9GENT</name>
<dbReference type="GO" id="GO:0046872">
    <property type="term" value="F:metal ion binding"/>
    <property type="evidence" value="ECO:0007669"/>
    <property type="project" value="UniProtKB-KW"/>
</dbReference>
<dbReference type="PANTHER" id="PTHR11822">
    <property type="entry name" value="NADP-SPECIFIC ISOCITRATE DEHYDROGENASE"/>
    <property type="match status" value="1"/>
</dbReference>
<keyword evidence="8" id="KW-0464">Manganese</keyword>
<accession>A0ABD3A991</accession>
<dbReference type="Gene3D" id="3.40.718.10">
    <property type="entry name" value="Isopropylmalate Dehydrogenase"/>
    <property type="match status" value="3"/>
</dbReference>
<evidence type="ECO:0000256" key="5">
    <source>
        <dbReference type="ARBA" id="ARBA00022723"/>
    </source>
</evidence>
<dbReference type="Proteomes" id="UP001630127">
    <property type="component" value="Unassembled WGS sequence"/>
</dbReference>
<gene>
    <name evidence="9" type="ORF">ACH5RR_012063</name>
</gene>
<keyword evidence="10" id="KW-1185">Reference proteome</keyword>
<comment type="similarity">
    <text evidence="3">Belongs to the isocitrate and isopropylmalate dehydrogenases family.</text>
</comment>
<dbReference type="EMBL" id="JBJUIK010000005">
    <property type="protein sequence ID" value="KAL3527407.1"/>
    <property type="molecule type" value="Genomic_DNA"/>
</dbReference>
<evidence type="ECO:0000256" key="3">
    <source>
        <dbReference type="ARBA" id="ARBA00007769"/>
    </source>
</evidence>
<proteinExistence type="inferred from homology"/>
<evidence type="ECO:0000256" key="6">
    <source>
        <dbReference type="ARBA" id="ARBA00022842"/>
    </source>
</evidence>
<comment type="cofactor">
    <cofactor evidence="2">
        <name>Mg(2+)</name>
        <dbReference type="ChEBI" id="CHEBI:18420"/>
    </cofactor>
</comment>
<sequence length="269" mass="30991">MELDIKYFDLGLPHRDATDDKVTFESAKATLQYDFFFSFFFPCSDGPSQYALEGMHLEIYTDQLILLSKELENLSWVFVAEGADETTALESIYAFADASMNTAYQKKWPLCFSTKKTVLKIYDGRVKEVVYGLARIMMGMFKVISFHKESNHAHSMTLEIPISRIPLRQVICIIFLHDNLRLLNFTEKLESACITTVESGKMTKGSCTYHPWIQWLCRLSRDQYLNTEEFIDAVADELRSRLSCISRVYVSVDKLKALFLAVQVFAEKK</sequence>
<evidence type="ECO:0000256" key="4">
    <source>
        <dbReference type="ARBA" id="ARBA00022532"/>
    </source>
</evidence>
<reference evidence="9 10" key="1">
    <citation type="submission" date="2024-11" db="EMBL/GenBank/DDBJ databases">
        <title>A near-complete genome assembly of Cinchona calisaya.</title>
        <authorList>
            <person name="Lian D.C."/>
            <person name="Zhao X.W."/>
            <person name="Wei L."/>
        </authorList>
    </citation>
    <scope>NUCLEOTIDE SEQUENCE [LARGE SCALE GENOMIC DNA]</scope>
    <source>
        <tissue evidence="9">Nenye</tissue>
    </source>
</reference>
<dbReference type="PANTHER" id="PTHR11822:SF21">
    <property type="entry name" value="ISOCITRATE DEHYDROGENASE [NADP], MITOCHONDRIAL"/>
    <property type="match status" value="1"/>
</dbReference>